<dbReference type="InterPro" id="IPR046357">
    <property type="entry name" value="PPIase_dom_sf"/>
</dbReference>
<evidence type="ECO:0008006" key="3">
    <source>
        <dbReference type="Google" id="ProtNLM"/>
    </source>
</evidence>
<protein>
    <recommendedName>
        <fullName evidence="3">Trigger factor</fullName>
    </recommendedName>
</protein>
<evidence type="ECO:0000313" key="2">
    <source>
        <dbReference type="Proteomes" id="UP001320544"/>
    </source>
</evidence>
<dbReference type="InterPro" id="IPR027304">
    <property type="entry name" value="Trigger_fact/SurA_dom_sf"/>
</dbReference>
<dbReference type="Proteomes" id="UP001320544">
    <property type="component" value="Chromosome"/>
</dbReference>
<dbReference type="EMBL" id="AP025564">
    <property type="protein sequence ID" value="BDE96490.1"/>
    <property type="molecule type" value="Genomic_DNA"/>
</dbReference>
<evidence type="ECO:0000313" key="1">
    <source>
        <dbReference type="EMBL" id="BDE96490.1"/>
    </source>
</evidence>
<organism evidence="1 2">
    <name type="scientific">Raoultibacter timonensis</name>
    <dbReference type="NCBI Taxonomy" id="1907662"/>
    <lineage>
        <taxon>Bacteria</taxon>
        <taxon>Bacillati</taxon>
        <taxon>Actinomycetota</taxon>
        <taxon>Coriobacteriia</taxon>
        <taxon>Eggerthellales</taxon>
        <taxon>Eggerthellaceae</taxon>
        <taxon>Raoultibacter</taxon>
    </lineage>
</organism>
<keyword evidence="2" id="KW-1185">Reference proteome</keyword>
<dbReference type="Gene3D" id="3.10.50.40">
    <property type="match status" value="1"/>
</dbReference>
<gene>
    <name evidence="1" type="ORF">CE91St30_18230</name>
</gene>
<sequence>MKKYTLTSYDPIELDLPKPQVPESLVDAQIEKLLEPLAEYREIAEDRGVAMGDHVVVTTVDARIDGNPASNFVLEHSLYHVGGGEMPRTFDEELVGMAAGETKEAEAKIKLPLAQDGDASSLTMAVTVEKILSCCAPELTDEFVAEHFAPATTIAEFREGVAKQFGKPDMAKDDAQFPDLVLDELAKRLVEEPDPADLLPGQPLDALKVTCAIDALAEHLNIELSDDDITAQMPGNDLEQRIKIRKQLEEQGLGDEAVVFARREAALSWLVNNSRVSYR</sequence>
<dbReference type="SUPFAM" id="SSF109998">
    <property type="entry name" value="Triger factor/SurA peptide-binding domain-like"/>
    <property type="match status" value="1"/>
</dbReference>
<dbReference type="RefSeq" id="WP_244385780.1">
    <property type="nucleotide sequence ID" value="NZ_AP025564.1"/>
</dbReference>
<dbReference type="SUPFAM" id="SSF54534">
    <property type="entry name" value="FKBP-like"/>
    <property type="match status" value="1"/>
</dbReference>
<proteinExistence type="predicted"/>
<reference evidence="1 2" key="1">
    <citation type="submission" date="2022-01" db="EMBL/GenBank/DDBJ databases">
        <title>Novel bile acid biosynthetic pathways are enriched in the microbiome of centenarians.</title>
        <authorList>
            <person name="Sato Y."/>
            <person name="Atarashi K."/>
            <person name="Plichta R.D."/>
            <person name="Arai Y."/>
            <person name="Sasajima S."/>
            <person name="Kearney M.S."/>
            <person name="Suda W."/>
            <person name="Takeshita K."/>
            <person name="Sasaki T."/>
            <person name="Okamoto S."/>
            <person name="Skelly N.A."/>
            <person name="Okamura Y."/>
            <person name="Vlamakis H."/>
            <person name="Li Y."/>
            <person name="Tanoue T."/>
            <person name="Takei H."/>
            <person name="Nittono H."/>
            <person name="Narushima S."/>
            <person name="Irie J."/>
            <person name="Itoh H."/>
            <person name="Moriya K."/>
            <person name="Sugiura Y."/>
            <person name="Suematsu M."/>
            <person name="Moritoki N."/>
            <person name="Shibata S."/>
            <person name="Littman R.D."/>
            <person name="Fischbach A.M."/>
            <person name="Uwamino Y."/>
            <person name="Inoue T."/>
            <person name="Honda A."/>
            <person name="Hattori M."/>
            <person name="Murai T."/>
            <person name="Xavier J.R."/>
            <person name="Hirose N."/>
            <person name="Honda K."/>
        </authorList>
    </citation>
    <scope>NUCLEOTIDE SEQUENCE [LARGE SCALE GENOMIC DNA]</scope>
    <source>
        <strain evidence="1 2">CE91-St30</strain>
    </source>
</reference>
<name>A0ABN6MET8_9ACTN</name>
<accession>A0ABN6MET8</accession>